<dbReference type="Proteomes" id="UP000662857">
    <property type="component" value="Chromosome"/>
</dbReference>
<evidence type="ECO:0000313" key="1">
    <source>
        <dbReference type="EMBL" id="QSB14148.1"/>
    </source>
</evidence>
<organism evidence="1 2">
    <name type="scientific">Natronosporangium hydrolyticum</name>
    <dbReference type="NCBI Taxonomy" id="2811111"/>
    <lineage>
        <taxon>Bacteria</taxon>
        <taxon>Bacillati</taxon>
        <taxon>Actinomycetota</taxon>
        <taxon>Actinomycetes</taxon>
        <taxon>Micromonosporales</taxon>
        <taxon>Micromonosporaceae</taxon>
        <taxon>Natronosporangium</taxon>
    </lineage>
</organism>
<gene>
    <name evidence="1" type="ORF">JQS43_21890</name>
</gene>
<reference evidence="1" key="1">
    <citation type="submission" date="2021-02" db="EMBL/GenBank/DDBJ databases">
        <title>Natrosporangium hydrolyticum gen. nov., sp. nov, a haloalkaliphilic actinobacterium from a soda solonchak soil.</title>
        <authorList>
            <person name="Sorokin D.Y."/>
            <person name="Khijniak T.V."/>
            <person name="Zakharycheva A.P."/>
            <person name="Boueva O.V."/>
            <person name="Ariskina E.V."/>
            <person name="Hahnke R.L."/>
            <person name="Bunk B."/>
            <person name="Sproer C."/>
            <person name="Schumann P."/>
            <person name="Evtushenko L.I."/>
            <person name="Kublanov I.V."/>
        </authorList>
    </citation>
    <scope>NUCLEOTIDE SEQUENCE</scope>
    <source>
        <strain evidence="1">DSM 106523</strain>
    </source>
</reference>
<evidence type="ECO:0000313" key="2">
    <source>
        <dbReference type="Proteomes" id="UP000662857"/>
    </source>
</evidence>
<sequence>MTQGHLGQSHPLAVVASRHCRHGVPVPLLVGGVACGACWELAIRDDERVVVEHGLPRELVPDPDHVDEVAVRLACRGEPVELTAAERAEAARVLAGRGVSAWEIRRRLRQPRSGVVVEFRRRPSVSAGLADAA</sequence>
<protein>
    <submittedName>
        <fullName evidence="1">Uncharacterized protein</fullName>
    </submittedName>
</protein>
<accession>A0A895YK13</accession>
<dbReference type="RefSeq" id="WP_239676264.1">
    <property type="nucleotide sequence ID" value="NZ_CP070499.1"/>
</dbReference>
<dbReference type="EMBL" id="CP070499">
    <property type="protein sequence ID" value="QSB14148.1"/>
    <property type="molecule type" value="Genomic_DNA"/>
</dbReference>
<proteinExistence type="predicted"/>
<dbReference type="AlphaFoldDB" id="A0A895YK13"/>
<keyword evidence="2" id="KW-1185">Reference proteome</keyword>
<name>A0A895YK13_9ACTN</name>
<dbReference type="KEGG" id="nhy:JQS43_21890"/>